<evidence type="ECO:0000256" key="1">
    <source>
        <dbReference type="SAM" id="MobiDB-lite"/>
    </source>
</evidence>
<dbReference type="OrthoDB" id="627829at2759"/>
<accession>A0A1E7FSG1</accession>
<feature type="compositionally biased region" description="Basic residues" evidence="1">
    <location>
        <begin position="82"/>
        <end position="94"/>
    </location>
</feature>
<dbReference type="InterPro" id="IPR050231">
    <property type="entry name" value="Iron_ascorbate_oxido_reductase"/>
</dbReference>
<dbReference type="KEGG" id="fcy:FRACYDRAFT_234675"/>
<dbReference type="PANTHER" id="PTHR47990">
    <property type="entry name" value="2-OXOGLUTARATE (2OG) AND FE(II)-DEPENDENT OXYGENASE SUPERFAMILY PROTEIN-RELATED"/>
    <property type="match status" value="1"/>
</dbReference>
<dbReference type="SUPFAM" id="SSF51197">
    <property type="entry name" value="Clavaminate synthase-like"/>
    <property type="match status" value="1"/>
</dbReference>
<gene>
    <name evidence="2" type="ORF">FRACYDRAFT_234675</name>
</gene>
<feature type="region of interest" description="Disordered" evidence="1">
    <location>
        <begin position="365"/>
        <end position="396"/>
    </location>
</feature>
<dbReference type="InParanoid" id="A0A1E7FSG1"/>
<evidence type="ECO:0000313" key="3">
    <source>
        <dbReference type="Proteomes" id="UP000095751"/>
    </source>
</evidence>
<evidence type="ECO:0008006" key="4">
    <source>
        <dbReference type="Google" id="ProtNLM"/>
    </source>
</evidence>
<sequence>MQQQYYQYGCTCAREPFPVKYYTNRSGDSDGEDDSTLSCNDNDSKVLLIENLRIYGWSPIVISNVPNPSPSKDLILSIFRRRRQRQQQRQRQRQHSQQCNNNDNDENAKNKNNNDAEEDDDDSDDDVVFISAESGSSDGKVEPKESLEIELSKCYCSSTTTTTTTNTYDDYDTINDDNEDDDDDEHTIKTWCKTLSWIANEIICNEILDVPKNSFLSKDPNESLDLLRIFHYYQNDSSSNKIRNDYNNKQQKQKQTENEIDTDELIQLGSSEHTDWGSLTIVWQDNVGGLQTYCRACNKWINVRAVASTSISTSAVETTVDDQDDDVGKGNNHYETTSTNQWTCIVHVGDMTSLMLDYRHSLTKCNSSTDRSSNNISSVKQDDTVPSSSSSSSFFSWPSPLHRVISPKNEERVSLVYFGYPPRGLSLNEIQNNMLNGWNLSLRGRRQPLDDYYLLRNQSVVNRDDG</sequence>
<name>A0A1E7FSG1_9STRA</name>
<dbReference type="AlphaFoldDB" id="A0A1E7FSG1"/>
<keyword evidence="3" id="KW-1185">Reference proteome</keyword>
<dbReference type="Gene3D" id="2.60.120.330">
    <property type="entry name" value="B-lactam Antibiotic, Isopenicillin N Synthase, Chain"/>
    <property type="match status" value="1"/>
</dbReference>
<dbReference type="Proteomes" id="UP000095751">
    <property type="component" value="Unassembled WGS sequence"/>
</dbReference>
<feature type="compositionally biased region" description="Acidic residues" evidence="1">
    <location>
        <begin position="115"/>
        <end position="124"/>
    </location>
</feature>
<protein>
    <recommendedName>
        <fullName evidence="4">Fe2OG dioxygenase domain-containing protein</fullName>
    </recommendedName>
</protein>
<organism evidence="2 3">
    <name type="scientific">Fragilariopsis cylindrus CCMP1102</name>
    <dbReference type="NCBI Taxonomy" id="635003"/>
    <lineage>
        <taxon>Eukaryota</taxon>
        <taxon>Sar</taxon>
        <taxon>Stramenopiles</taxon>
        <taxon>Ochrophyta</taxon>
        <taxon>Bacillariophyta</taxon>
        <taxon>Bacillariophyceae</taxon>
        <taxon>Bacillariophycidae</taxon>
        <taxon>Bacillariales</taxon>
        <taxon>Bacillariaceae</taxon>
        <taxon>Fragilariopsis</taxon>
    </lineage>
</organism>
<evidence type="ECO:0000313" key="2">
    <source>
        <dbReference type="EMBL" id="OEU21047.1"/>
    </source>
</evidence>
<dbReference type="InterPro" id="IPR027443">
    <property type="entry name" value="IPNS-like_sf"/>
</dbReference>
<feature type="region of interest" description="Disordered" evidence="1">
    <location>
        <begin position="82"/>
        <end position="124"/>
    </location>
</feature>
<reference evidence="2 3" key="1">
    <citation type="submission" date="2016-09" db="EMBL/GenBank/DDBJ databases">
        <title>Extensive genetic diversity and differential bi-allelic expression allows diatom success in the polar Southern Ocean.</title>
        <authorList>
            <consortium name="DOE Joint Genome Institute"/>
            <person name="Mock T."/>
            <person name="Otillar R.P."/>
            <person name="Strauss J."/>
            <person name="Dupont C."/>
            <person name="Frickenhaus S."/>
            <person name="Maumus F."/>
            <person name="Mcmullan M."/>
            <person name="Sanges R."/>
            <person name="Schmutz J."/>
            <person name="Toseland A."/>
            <person name="Valas R."/>
            <person name="Veluchamy A."/>
            <person name="Ward B.J."/>
            <person name="Allen A."/>
            <person name="Barry K."/>
            <person name="Falciatore A."/>
            <person name="Ferrante M."/>
            <person name="Fortunato A.E."/>
            <person name="Gloeckner G."/>
            <person name="Gruber A."/>
            <person name="Hipkin R."/>
            <person name="Janech M."/>
            <person name="Kroth P."/>
            <person name="Leese F."/>
            <person name="Lindquist E."/>
            <person name="Lyon B.R."/>
            <person name="Martin J."/>
            <person name="Mayer C."/>
            <person name="Parker M."/>
            <person name="Quesneville H."/>
            <person name="Raymond J."/>
            <person name="Uhlig C."/>
            <person name="Valentin K.U."/>
            <person name="Worden A.Z."/>
            <person name="Armbrust E.V."/>
            <person name="Bowler C."/>
            <person name="Green B."/>
            <person name="Moulton V."/>
            <person name="Van Oosterhout C."/>
            <person name="Grigoriev I."/>
        </authorList>
    </citation>
    <scope>NUCLEOTIDE SEQUENCE [LARGE SCALE GENOMIC DNA]</scope>
    <source>
        <strain evidence="2 3">CCMP1102</strain>
    </source>
</reference>
<feature type="compositionally biased region" description="Low complexity" evidence="1">
    <location>
        <begin position="366"/>
        <end position="378"/>
    </location>
</feature>
<proteinExistence type="predicted"/>
<feature type="compositionally biased region" description="Low complexity" evidence="1">
    <location>
        <begin position="386"/>
        <end position="396"/>
    </location>
</feature>
<dbReference type="EMBL" id="KV784354">
    <property type="protein sequence ID" value="OEU21047.1"/>
    <property type="molecule type" value="Genomic_DNA"/>
</dbReference>